<organism evidence="2 3">
    <name type="scientific">Giardia intestinalis</name>
    <name type="common">Giardia lamblia</name>
    <dbReference type="NCBI Taxonomy" id="5741"/>
    <lineage>
        <taxon>Eukaryota</taxon>
        <taxon>Metamonada</taxon>
        <taxon>Diplomonadida</taxon>
        <taxon>Hexamitidae</taxon>
        <taxon>Giardiinae</taxon>
        <taxon>Giardia</taxon>
    </lineage>
</organism>
<dbReference type="PANTHER" id="PTHR23275">
    <property type="entry name" value="CABRIOLET.-RELATED"/>
    <property type="match status" value="1"/>
</dbReference>
<proteinExistence type="predicted"/>
<dbReference type="Proteomes" id="UP000018320">
    <property type="component" value="Unassembled WGS sequence"/>
</dbReference>
<keyword evidence="1" id="KW-0812">Transmembrane</keyword>
<accession>V6T7L8</accession>
<dbReference type="InterPro" id="IPR005127">
    <property type="entry name" value="Giardia_VSP"/>
</dbReference>
<dbReference type="InterPro" id="IPR052798">
    <property type="entry name" value="Giardia_VSA"/>
</dbReference>
<protein>
    <recommendedName>
        <fullName evidence="4">Variant-specific surface protein</fullName>
    </recommendedName>
</protein>
<dbReference type="PANTHER" id="PTHR23275:SF100">
    <property type="entry name" value="EGF-LIKE DOMAIN-CONTAINING PROTEIN"/>
    <property type="match status" value="1"/>
</dbReference>
<keyword evidence="1" id="KW-0472">Membrane</keyword>
<dbReference type="EMBL" id="AHGT01000170">
    <property type="protein sequence ID" value="ESU34724.1"/>
    <property type="molecule type" value="Genomic_DNA"/>
</dbReference>
<dbReference type="Pfam" id="PF03302">
    <property type="entry name" value="VSP"/>
    <property type="match status" value="1"/>
</dbReference>
<evidence type="ECO:0008006" key="4">
    <source>
        <dbReference type="Google" id="ProtNLM"/>
    </source>
</evidence>
<dbReference type="VEuPathDB" id="GiardiaDB:DHA2_154252"/>
<feature type="transmembrane region" description="Helical" evidence="1">
    <location>
        <begin position="49"/>
        <end position="73"/>
    </location>
</feature>
<reference evidence="2 3" key="2">
    <citation type="journal article" date="2013" name="Genome Biol. Evol.">
        <title>Genome sequencing of Giardia lamblia genotypes A2 and B isolates (DH and GS) and comparative analysis with the genomes of genotypes A1 and E (WB and Pig).</title>
        <authorList>
            <person name="Adam R.D."/>
            <person name="Dahlstrom E.W."/>
            <person name="Martens C.A."/>
            <person name="Bruno D.P."/>
            <person name="Barbian K.D."/>
            <person name="Ricklefs S.M."/>
            <person name="Hernandez M.M."/>
            <person name="Narla N.P."/>
            <person name="Patel R.B."/>
            <person name="Porcella S.F."/>
            <person name="Nash T.E."/>
        </authorList>
    </citation>
    <scope>NUCLEOTIDE SEQUENCE [LARGE SCALE GENOMIC DNA]</scope>
    <source>
        <strain evidence="2 3">DH</strain>
    </source>
</reference>
<evidence type="ECO:0000313" key="2">
    <source>
        <dbReference type="EMBL" id="ESU34724.1"/>
    </source>
</evidence>
<dbReference type="AlphaFoldDB" id="V6T7L8"/>
<evidence type="ECO:0000256" key="1">
    <source>
        <dbReference type="SAM" id="Phobius"/>
    </source>
</evidence>
<gene>
    <name evidence="2" type="ORF">DHA2_154252</name>
</gene>
<keyword evidence="1" id="KW-1133">Transmembrane helix</keyword>
<reference evidence="3" key="1">
    <citation type="submission" date="2012-02" db="EMBL/GenBank/DDBJ databases">
        <title>Genome sequencing of Giardia lamblia Genotypes A2 and B isolates (DH and GS) and comparative analysis with the genomes of Genotypes A1 and E (WB and Pig).</title>
        <authorList>
            <person name="Adam R."/>
            <person name="Dahlstrom E."/>
            <person name="Martens C."/>
            <person name="Bruno D."/>
            <person name="Barbian K."/>
            <person name="Porcella S.F."/>
            <person name="Nash T."/>
        </authorList>
    </citation>
    <scope>NUCLEOTIDE SEQUENCE</scope>
    <source>
        <strain evidence="3">DH</strain>
    </source>
</reference>
<sequence>VGVANCATCDAPAGGELVARCRTCDDTFSLRDNQCVSSSTNKSGLSTGAIAGIAVAAVIVIGGLVGFLCWWFLCRGKA</sequence>
<feature type="non-terminal residue" evidence="2">
    <location>
        <position position="1"/>
    </location>
</feature>
<evidence type="ECO:0000313" key="3">
    <source>
        <dbReference type="Proteomes" id="UP000018320"/>
    </source>
</evidence>
<comment type="caution">
    <text evidence="2">The sequence shown here is derived from an EMBL/GenBank/DDBJ whole genome shotgun (WGS) entry which is preliminary data.</text>
</comment>
<name>V6T7L8_GIAIN</name>